<dbReference type="InterPro" id="IPR037523">
    <property type="entry name" value="VOC_core"/>
</dbReference>
<sequence>MDGKDWRQGTKTTVDGYRIGSVSDLAHPVHPPDTPAHVAYCLAVDGVDRRTETATANGARLVVAPFDAGGQGRTATLIDPAGAAFSLWQPHEFTGWKFPPRLVGAPRHRVVRTCEHQGRPVLAGRARIGAGPWATTPIRRLPHQDLTAIQRMINRALSAARAPVERSVAGLKSRRILRRARCGPNRVTVTAAAALTLERRRRKRSLLEAARRL</sequence>
<protein>
    <recommendedName>
        <fullName evidence="1">VOC domain-containing protein</fullName>
    </recommendedName>
</protein>
<dbReference type="Proteomes" id="UP001500460">
    <property type="component" value="Unassembled WGS sequence"/>
</dbReference>
<keyword evidence="3" id="KW-1185">Reference proteome</keyword>
<organism evidence="2 3">
    <name type="scientific">Streptomyces glaucus</name>
    <dbReference type="NCBI Taxonomy" id="284029"/>
    <lineage>
        <taxon>Bacteria</taxon>
        <taxon>Bacillati</taxon>
        <taxon>Actinomycetota</taxon>
        <taxon>Actinomycetes</taxon>
        <taxon>Kitasatosporales</taxon>
        <taxon>Streptomycetaceae</taxon>
        <taxon>Streptomyces</taxon>
    </lineage>
</organism>
<dbReference type="Gene3D" id="3.10.180.10">
    <property type="entry name" value="2,3-Dihydroxybiphenyl 1,2-Dioxygenase, domain 1"/>
    <property type="match status" value="1"/>
</dbReference>
<evidence type="ECO:0000259" key="1">
    <source>
        <dbReference type="PROSITE" id="PS51819"/>
    </source>
</evidence>
<comment type="caution">
    <text evidence="2">The sequence shown here is derived from an EMBL/GenBank/DDBJ whole genome shotgun (WGS) entry which is preliminary data.</text>
</comment>
<dbReference type="EMBL" id="BAAATK010000004">
    <property type="protein sequence ID" value="GAA2424599.1"/>
    <property type="molecule type" value="Genomic_DNA"/>
</dbReference>
<name>A0ABN3J8Q6_9ACTN</name>
<dbReference type="RefSeq" id="WP_425577937.1">
    <property type="nucleotide sequence ID" value="NZ_BAAATK010000004.1"/>
</dbReference>
<proteinExistence type="predicted"/>
<dbReference type="SUPFAM" id="SSF54593">
    <property type="entry name" value="Glyoxalase/Bleomycin resistance protein/Dihydroxybiphenyl dioxygenase"/>
    <property type="match status" value="1"/>
</dbReference>
<reference evidence="2 3" key="1">
    <citation type="journal article" date="2019" name="Int. J. Syst. Evol. Microbiol.">
        <title>The Global Catalogue of Microorganisms (GCM) 10K type strain sequencing project: providing services to taxonomists for standard genome sequencing and annotation.</title>
        <authorList>
            <consortium name="The Broad Institute Genomics Platform"/>
            <consortium name="The Broad Institute Genome Sequencing Center for Infectious Disease"/>
            <person name="Wu L."/>
            <person name="Ma J."/>
        </authorList>
    </citation>
    <scope>NUCLEOTIDE SEQUENCE [LARGE SCALE GENOMIC DNA]</scope>
    <source>
        <strain evidence="2 3">JCM 6922</strain>
    </source>
</reference>
<evidence type="ECO:0000313" key="3">
    <source>
        <dbReference type="Proteomes" id="UP001500460"/>
    </source>
</evidence>
<dbReference type="PROSITE" id="PS51819">
    <property type="entry name" value="VOC"/>
    <property type="match status" value="1"/>
</dbReference>
<feature type="domain" description="VOC" evidence="1">
    <location>
        <begin position="1"/>
        <end position="90"/>
    </location>
</feature>
<gene>
    <name evidence="2" type="ORF">GCM10010421_08950</name>
</gene>
<accession>A0ABN3J8Q6</accession>
<evidence type="ECO:0000313" key="2">
    <source>
        <dbReference type="EMBL" id="GAA2424599.1"/>
    </source>
</evidence>
<dbReference type="InterPro" id="IPR029068">
    <property type="entry name" value="Glyas_Bleomycin-R_OHBP_Dase"/>
</dbReference>